<dbReference type="Gene3D" id="3.30.65.10">
    <property type="entry name" value="Bacterial Topoisomerase I, domain 1"/>
    <property type="match status" value="2"/>
</dbReference>
<evidence type="ECO:0000313" key="13">
    <source>
        <dbReference type="EMBL" id="CEO88433.1"/>
    </source>
</evidence>
<dbReference type="GO" id="GO:0008270">
    <property type="term" value="F:zinc ion binding"/>
    <property type="evidence" value="ECO:0007669"/>
    <property type="project" value="UniProtKB-KW"/>
</dbReference>
<dbReference type="Gene3D" id="3.40.50.140">
    <property type="match status" value="1"/>
</dbReference>
<feature type="active site" description="O-(5'-phospho-DNA)-tyrosine intermediate" evidence="10">
    <location>
        <position position="302"/>
    </location>
</feature>
<dbReference type="PANTHER" id="PTHR42785">
    <property type="entry name" value="DNA TOPOISOMERASE, TYPE IA, CORE"/>
    <property type="match status" value="1"/>
</dbReference>
<dbReference type="Pfam" id="PF01131">
    <property type="entry name" value="Topoisom_bac"/>
    <property type="match status" value="1"/>
</dbReference>
<dbReference type="InterPro" id="IPR023406">
    <property type="entry name" value="Topo_IA_AS"/>
</dbReference>
<dbReference type="InterPro" id="IPR000380">
    <property type="entry name" value="Topo_IA"/>
</dbReference>
<evidence type="ECO:0000259" key="12">
    <source>
        <dbReference type="PROSITE" id="PS52039"/>
    </source>
</evidence>
<comment type="catalytic activity">
    <reaction evidence="1 10">
        <text>ATP-independent breakage of single-stranded DNA, followed by passage and rejoining.</text>
        <dbReference type="EC" id="5.6.2.1"/>
    </reaction>
</comment>
<dbReference type="SMART" id="SM00437">
    <property type="entry name" value="TOP1Ac"/>
    <property type="match status" value="1"/>
</dbReference>
<dbReference type="PROSITE" id="PS52039">
    <property type="entry name" value="TOPO_IA_2"/>
    <property type="match status" value="1"/>
</dbReference>
<keyword evidence="9 10" id="KW-0413">Isomerase</keyword>
<evidence type="ECO:0000256" key="8">
    <source>
        <dbReference type="ARBA" id="ARBA00023125"/>
    </source>
</evidence>
<comment type="similarity">
    <text evidence="2 10">Belongs to the type IA topoisomerase family.</text>
</comment>
<name>A0A0B7MJT6_9FIRM</name>
<feature type="site" description="Interaction with DNA" evidence="10">
    <location>
        <position position="37"/>
    </location>
</feature>
<dbReference type="InterPro" id="IPR003602">
    <property type="entry name" value="Topo_IA_DNA-bd_dom"/>
</dbReference>
<evidence type="ECO:0000256" key="1">
    <source>
        <dbReference type="ARBA" id="ARBA00000213"/>
    </source>
</evidence>
<dbReference type="InterPro" id="IPR013824">
    <property type="entry name" value="Topo_IA_cen_sub1"/>
</dbReference>
<keyword evidence="8 10" id="KW-0238">DNA-binding</keyword>
<dbReference type="GO" id="GO:0003917">
    <property type="term" value="F:DNA topoisomerase type I (single strand cut, ATP-independent) activity"/>
    <property type="evidence" value="ECO:0007669"/>
    <property type="project" value="UniProtKB-UniRule"/>
</dbReference>
<dbReference type="EMBL" id="CDRZ01000101">
    <property type="protein sequence ID" value="CEO88433.1"/>
    <property type="molecule type" value="Genomic_DNA"/>
</dbReference>
<dbReference type="AlphaFoldDB" id="A0A0B7MJT6"/>
<dbReference type="InterPro" id="IPR005733">
    <property type="entry name" value="TopoI_bac-type"/>
</dbReference>
<dbReference type="PROSITE" id="PS00396">
    <property type="entry name" value="TOPO_IA_1"/>
    <property type="match status" value="1"/>
</dbReference>
<evidence type="ECO:0000256" key="5">
    <source>
        <dbReference type="ARBA" id="ARBA00022833"/>
    </source>
</evidence>
<dbReference type="PRINTS" id="PR00417">
    <property type="entry name" value="PRTPISMRASEI"/>
</dbReference>
<reference evidence="14" key="1">
    <citation type="submission" date="2015-01" db="EMBL/GenBank/DDBJ databases">
        <authorList>
            <person name="Manzoor Shahid"/>
            <person name="Zubair Saima"/>
        </authorList>
    </citation>
    <scope>NUCLEOTIDE SEQUENCE [LARGE SCALE GENOMIC DNA]</scope>
    <source>
        <strain evidence="14">Sp3</strain>
    </source>
</reference>
<feature type="site" description="Interaction with DNA" evidence="10">
    <location>
        <position position="147"/>
    </location>
</feature>
<dbReference type="InterPro" id="IPR013826">
    <property type="entry name" value="Topo_IA_cen_sub3"/>
</dbReference>
<dbReference type="SUPFAM" id="SSF57783">
    <property type="entry name" value="Zinc beta-ribbon"/>
    <property type="match status" value="2"/>
</dbReference>
<gene>
    <name evidence="10 13" type="primary">topA</name>
    <name evidence="13" type="ORF">SSCH_190004</name>
</gene>
<dbReference type="InterPro" id="IPR003601">
    <property type="entry name" value="Topo_IA_2"/>
</dbReference>
<feature type="site" description="Interaction with DNA" evidence="10">
    <location>
        <position position="159"/>
    </location>
</feature>
<evidence type="ECO:0000256" key="2">
    <source>
        <dbReference type="ARBA" id="ARBA00009446"/>
    </source>
</evidence>
<dbReference type="GO" id="GO:0003677">
    <property type="term" value="F:DNA binding"/>
    <property type="evidence" value="ECO:0007669"/>
    <property type="project" value="UniProtKB-KW"/>
</dbReference>
<dbReference type="CDD" id="cd00186">
    <property type="entry name" value="TOP1Ac"/>
    <property type="match status" value="1"/>
</dbReference>
<evidence type="ECO:0000256" key="7">
    <source>
        <dbReference type="ARBA" id="ARBA00023029"/>
    </source>
</evidence>
<dbReference type="InterPro" id="IPR006171">
    <property type="entry name" value="TOPRIM_dom"/>
</dbReference>
<dbReference type="EC" id="5.6.2.1" evidence="10"/>
<feature type="site" description="Interaction with DNA" evidence="10">
    <location>
        <position position="489"/>
    </location>
</feature>
<dbReference type="Proteomes" id="UP000046155">
    <property type="component" value="Unassembled WGS sequence"/>
</dbReference>
<keyword evidence="14" id="KW-1185">Reference proteome</keyword>
<evidence type="ECO:0000259" key="11">
    <source>
        <dbReference type="PROSITE" id="PS50880"/>
    </source>
</evidence>
<feature type="domain" description="Toprim" evidence="11">
    <location>
        <begin position="7"/>
        <end position="117"/>
    </location>
</feature>
<dbReference type="PANTHER" id="PTHR42785:SF1">
    <property type="entry name" value="DNA TOPOISOMERASE"/>
    <property type="match status" value="1"/>
</dbReference>
<keyword evidence="6" id="KW-0460">Magnesium</keyword>
<dbReference type="Gene3D" id="1.10.460.10">
    <property type="entry name" value="Topoisomerase I, domain 2"/>
    <property type="match status" value="1"/>
</dbReference>
<dbReference type="InterPro" id="IPR028612">
    <property type="entry name" value="Topoisom_1_IA"/>
</dbReference>
<feature type="site" description="Interaction with DNA" evidence="10">
    <location>
        <position position="143"/>
    </location>
</feature>
<dbReference type="InterPro" id="IPR023405">
    <property type="entry name" value="Topo_IA_core_domain"/>
</dbReference>
<keyword evidence="5" id="KW-0862">Zinc</keyword>
<evidence type="ECO:0000256" key="3">
    <source>
        <dbReference type="ARBA" id="ARBA00022723"/>
    </source>
</evidence>
<dbReference type="NCBIfam" id="TIGR01051">
    <property type="entry name" value="topA_bact"/>
    <property type="match status" value="1"/>
</dbReference>
<proteinExistence type="inferred from homology"/>
<dbReference type="CDD" id="cd03363">
    <property type="entry name" value="TOPRIM_TopoIA_TopoI"/>
    <property type="match status" value="1"/>
</dbReference>
<comment type="subunit">
    <text evidence="10">Monomer.</text>
</comment>
<dbReference type="Gene3D" id="2.70.20.10">
    <property type="entry name" value="Topoisomerase I, domain 3"/>
    <property type="match status" value="1"/>
</dbReference>
<dbReference type="GO" id="GO:0006265">
    <property type="term" value="P:DNA topological change"/>
    <property type="evidence" value="ECO:0007669"/>
    <property type="project" value="UniProtKB-UniRule"/>
</dbReference>
<dbReference type="SMART" id="SM00493">
    <property type="entry name" value="TOPRIM"/>
    <property type="match status" value="1"/>
</dbReference>
<dbReference type="InterPro" id="IPR013825">
    <property type="entry name" value="Topo_IA_cen_sub2"/>
</dbReference>
<dbReference type="HAMAP" id="MF_00952">
    <property type="entry name" value="Topoisom_1_prok"/>
    <property type="match status" value="1"/>
</dbReference>
<evidence type="ECO:0000256" key="6">
    <source>
        <dbReference type="ARBA" id="ARBA00022842"/>
    </source>
</evidence>
<keyword evidence="4" id="KW-0863">Zinc-finger</keyword>
<dbReference type="SUPFAM" id="SSF56712">
    <property type="entry name" value="Prokaryotic type I DNA topoisomerase"/>
    <property type="match status" value="1"/>
</dbReference>
<dbReference type="Pfam" id="PF01396">
    <property type="entry name" value="Zn_ribbon_Top1"/>
    <property type="match status" value="2"/>
</dbReference>
<protein>
    <recommendedName>
        <fullName evidence="10">DNA topoisomerase 1</fullName>
        <ecNumber evidence="10">5.6.2.1</ecNumber>
    </recommendedName>
    <alternativeName>
        <fullName evidence="10">DNA topoisomerase I</fullName>
    </alternativeName>
</protein>
<feature type="site" description="Interaction with DNA" evidence="10">
    <location>
        <position position="304"/>
    </location>
</feature>
<evidence type="ECO:0000256" key="10">
    <source>
        <dbReference type="HAMAP-Rule" id="MF_00952"/>
    </source>
</evidence>
<keyword evidence="7 10" id="KW-0799">Topoisomerase</keyword>
<comment type="function">
    <text evidence="10">Releases the supercoiling and torsional tension of DNA, which is introduced during the DNA replication and transcription, by transiently cleaving and rejoining one strand of the DNA duplex. Introduces a single-strand break via transesterification at a target site in duplex DNA. The scissile phosphodiester is attacked by the catalytic tyrosine of the enzyme, resulting in the formation of a DNA-(5'-phosphotyrosyl)-enzyme intermediate and the expulsion of a 3'-OH DNA strand. The free DNA strand then undergoes passage around the unbroken strand, thus removing DNA supercoils. Finally, in the religation step, the DNA 3'-OH attacks the covalent intermediate to expel the active-site tyrosine and restore the DNA phosphodiester backbone.</text>
</comment>
<feature type="site" description="Interaction with DNA" evidence="10">
    <location>
        <position position="152"/>
    </location>
</feature>
<accession>A0A0B7MJT6</accession>
<feature type="region of interest" description="Interaction with DNA" evidence="10">
    <location>
        <begin position="167"/>
        <end position="172"/>
    </location>
</feature>
<keyword evidence="3" id="KW-0479">Metal-binding</keyword>
<sequence length="695" mass="79284">MTSIMAQVLIIVESPAKARAINKFLPKKYSVKASLGHVRDLPKSRLGVDVETNFTPKYITIRGKGDVIKELRSAAKKADQVLLGPDPDREGEAIAWHLMEILGIPDDEKCRIEFHEITKSALDKAVKQPRLVDQDRVDAQQCRRVLDRLVGYKLSPLLWRKVRRGLSAGRVQSVAMRLICDREQEIRDFQQEEYWSITGHFKTGQNSLEAELIRKGKEKIALSTKEDVDQVLGELEAAAFQVSKVAKRERKRNPAPPFTTSTLQQVASRKLNFPVKKTMMIAQQLYEGLDLGKEGASGLITYMRTDSTRVSGGAQAAARDYIKETIGPEYVPEKPPFYKSPSRAQEAHEAIRPTDIRRIPDSIKNNLSRDQYKLYKLIWERFLASQMKPAIFDITTIEIIGNNYLFRASGSVIKFPGFMRVYIEDEEDESLLPSVNKGDILELIKFEPKQHFTQPPARYTEASLVKSLEENGIGRPSTYAPIIATIQSRGYVSKEKRYLFPTELGEIVVDLLKEYFSKIIDVEFTAEMEEKLDQVEEGELVWQDVVEKFYGPFEKDLHHAEEEIVKIPIEEETSEEKCPKCGQNLKVKQGRYGKFLACPGFPDCRYTKPFVEDTGVLCPRCKGNIVVRRSRKGRKFYGCINYPECDFTSWDEPVAEYCQECGHFLVYRGKAKKLYCPGCKKYLPEEETPSASEVK</sequence>
<dbReference type="InterPro" id="IPR013497">
    <property type="entry name" value="Topo_IA_cen"/>
</dbReference>
<feature type="site" description="Interaction with DNA" evidence="10">
    <location>
        <position position="144"/>
    </location>
</feature>
<feature type="domain" description="Topo IA-type catalytic" evidence="12">
    <location>
        <begin position="133"/>
        <end position="557"/>
    </location>
</feature>
<dbReference type="InterPro" id="IPR013498">
    <property type="entry name" value="Topo_IA_Znf"/>
</dbReference>
<dbReference type="PROSITE" id="PS50880">
    <property type="entry name" value="TOPRIM"/>
    <property type="match status" value="1"/>
</dbReference>
<dbReference type="GO" id="GO:0005694">
    <property type="term" value="C:chromosome"/>
    <property type="evidence" value="ECO:0007669"/>
    <property type="project" value="InterPro"/>
</dbReference>
<dbReference type="SMART" id="SM00436">
    <property type="entry name" value="TOP1Bc"/>
    <property type="match status" value="1"/>
</dbReference>
<evidence type="ECO:0000256" key="4">
    <source>
        <dbReference type="ARBA" id="ARBA00022771"/>
    </source>
</evidence>
<evidence type="ECO:0000313" key="14">
    <source>
        <dbReference type="Proteomes" id="UP000046155"/>
    </source>
</evidence>
<organism evidence="13 14">
    <name type="scientific">Syntrophaceticus schinkii</name>
    <dbReference type="NCBI Taxonomy" id="499207"/>
    <lineage>
        <taxon>Bacteria</taxon>
        <taxon>Bacillati</taxon>
        <taxon>Bacillota</taxon>
        <taxon>Clostridia</taxon>
        <taxon>Thermoanaerobacterales</taxon>
        <taxon>Thermoanaerobacterales Family III. Incertae Sedis</taxon>
        <taxon>Syntrophaceticus</taxon>
    </lineage>
</organism>
<dbReference type="InterPro" id="IPR034149">
    <property type="entry name" value="TOPRIM_TopoI"/>
</dbReference>
<dbReference type="Gene3D" id="1.10.290.10">
    <property type="entry name" value="Topoisomerase I, domain 4"/>
    <property type="match status" value="1"/>
</dbReference>
<evidence type="ECO:0000256" key="9">
    <source>
        <dbReference type="ARBA" id="ARBA00023235"/>
    </source>
</evidence>
<dbReference type="Pfam" id="PF01751">
    <property type="entry name" value="Toprim"/>
    <property type="match status" value="1"/>
</dbReference>